<dbReference type="AlphaFoldDB" id="A0A3N2R0N5"/>
<dbReference type="RefSeq" id="WP_123642357.1">
    <property type="nucleotide sequence ID" value="NZ_ML119085.1"/>
</dbReference>
<dbReference type="InterPro" id="IPR050275">
    <property type="entry name" value="PGM_Phosphatase"/>
</dbReference>
<sequence length="192" mass="20794">MTRWFWVRHGPTHQTTMTGHRDVAADLTDLAALAGLDAALPAEALVISSDLLRARSTADALAGARNRLPHEPQFREFDFGAWDGLHHAAVTERDPDLSARFWEEPGALRAPGGESWNDVAARVTAAADRLTSAHPGAAIVAVAHLGPILTQLHRARGGRVYDILAQRIEPLSLTELVIEDGRVTELSANRIP</sequence>
<dbReference type="Proteomes" id="UP000268016">
    <property type="component" value="Unassembled WGS sequence"/>
</dbReference>
<dbReference type="EMBL" id="RDRB01000005">
    <property type="protein sequence ID" value="ROU01032.1"/>
    <property type="molecule type" value="Genomic_DNA"/>
</dbReference>
<reference evidence="1 2" key="1">
    <citation type="submission" date="2018-10" db="EMBL/GenBank/DDBJ databases">
        <title>Histidinibacterium lentulum gen. nov., sp. nov., a marine bacterium from the culture broth of Picochlorum sp. 122.</title>
        <authorList>
            <person name="Wang G."/>
        </authorList>
    </citation>
    <scope>NUCLEOTIDE SEQUENCE [LARGE SCALE GENOMIC DNA]</scope>
    <source>
        <strain evidence="1 2">B17</strain>
    </source>
</reference>
<organism evidence="1 2">
    <name type="scientific">Histidinibacterium lentulum</name>
    <dbReference type="NCBI Taxonomy" id="2480588"/>
    <lineage>
        <taxon>Bacteria</taxon>
        <taxon>Pseudomonadati</taxon>
        <taxon>Pseudomonadota</taxon>
        <taxon>Alphaproteobacteria</taxon>
        <taxon>Rhodobacterales</taxon>
        <taxon>Paracoccaceae</taxon>
        <taxon>Histidinibacterium</taxon>
    </lineage>
</organism>
<dbReference type="SMART" id="SM00855">
    <property type="entry name" value="PGAM"/>
    <property type="match status" value="1"/>
</dbReference>
<proteinExistence type="predicted"/>
<gene>
    <name evidence="1" type="ORF">EAT49_10885</name>
</gene>
<name>A0A3N2R0N5_9RHOB</name>
<dbReference type="InterPro" id="IPR013078">
    <property type="entry name" value="His_Pase_superF_clade-1"/>
</dbReference>
<dbReference type="GO" id="GO:0016791">
    <property type="term" value="F:phosphatase activity"/>
    <property type="evidence" value="ECO:0007669"/>
    <property type="project" value="TreeGrafter"/>
</dbReference>
<evidence type="ECO:0000313" key="1">
    <source>
        <dbReference type="EMBL" id="ROU01032.1"/>
    </source>
</evidence>
<dbReference type="OrthoDB" id="8347407at2"/>
<protein>
    <submittedName>
        <fullName evidence="1">Histidine phosphatase family protein</fullName>
    </submittedName>
</protein>
<dbReference type="Gene3D" id="3.40.50.1240">
    <property type="entry name" value="Phosphoglycerate mutase-like"/>
    <property type="match status" value="1"/>
</dbReference>
<dbReference type="InterPro" id="IPR029033">
    <property type="entry name" value="His_PPase_superfam"/>
</dbReference>
<keyword evidence="2" id="KW-1185">Reference proteome</keyword>
<dbReference type="PANTHER" id="PTHR48100">
    <property type="entry name" value="BROAD-SPECIFICITY PHOSPHATASE YOR283W-RELATED"/>
    <property type="match status" value="1"/>
</dbReference>
<accession>A0A3N2R0N5</accession>
<dbReference type="GO" id="GO:0005737">
    <property type="term" value="C:cytoplasm"/>
    <property type="evidence" value="ECO:0007669"/>
    <property type="project" value="TreeGrafter"/>
</dbReference>
<dbReference type="SUPFAM" id="SSF53254">
    <property type="entry name" value="Phosphoglycerate mutase-like"/>
    <property type="match status" value="1"/>
</dbReference>
<dbReference type="PANTHER" id="PTHR48100:SF1">
    <property type="entry name" value="HISTIDINE PHOSPHATASE FAMILY PROTEIN-RELATED"/>
    <property type="match status" value="1"/>
</dbReference>
<comment type="caution">
    <text evidence="1">The sequence shown here is derived from an EMBL/GenBank/DDBJ whole genome shotgun (WGS) entry which is preliminary data.</text>
</comment>
<evidence type="ECO:0000313" key="2">
    <source>
        <dbReference type="Proteomes" id="UP000268016"/>
    </source>
</evidence>
<dbReference type="Pfam" id="PF00300">
    <property type="entry name" value="His_Phos_1"/>
    <property type="match status" value="1"/>
</dbReference>